<evidence type="ECO:0000313" key="3">
    <source>
        <dbReference type="Proteomes" id="UP000076066"/>
    </source>
</evidence>
<accession>A0A143DDA2</accession>
<name>A0A143DDA2_9PROT</name>
<reference evidence="2 3" key="1">
    <citation type="submission" date="2016-02" db="EMBL/GenBank/DDBJ databases">
        <title>Complete Genome of H5569, the type strain of the newly described species Haematospirillium jordaniae.</title>
        <authorList>
            <person name="Nicholson A.C."/>
            <person name="Humrighouse B.W."/>
            <person name="Loparov V."/>
            <person name="McQuiston J.R."/>
        </authorList>
    </citation>
    <scope>NUCLEOTIDE SEQUENCE [LARGE SCALE GENOMIC DNA]</scope>
    <source>
        <strain evidence="2 3">H5569</strain>
    </source>
</reference>
<keyword evidence="3" id="KW-1185">Reference proteome</keyword>
<dbReference type="Proteomes" id="UP000076066">
    <property type="component" value="Chromosome"/>
</dbReference>
<feature type="region of interest" description="Disordered" evidence="1">
    <location>
        <begin position="1"/>
        <end position="34"/>
    </location>
</feature>
<organism evidence="2 3">
    <name type="scientific">Haematospirillum jordaniae</name>
    <dbReference type="NCBI Taxonomy" id="1549855"/>
    <lineage>
        <taxon>Bacteria</taxon>
        <taxon>Pseudomonadati</taxon>
        <taxon>Pseudomonadota</taxon>
        <taxon>Alphaproteobacteria</taxon>
        <taxon>Rhodospirillales</taxon>
        <taxon>Novispirillaceae</taxon>
        <taxon>Haematospirillum</taxon>
    </lineage>
</organism>
<protein>
    <submittedName>
        <fullName evidence="2">Uncharacterized protein</fullName>
    </submittedName>
</protein>
<dbReference type="STRING" id="1549855.AY555_01715"/>
<dbReference type="AlphaFoldDB" id="A0A143DDA2"/>
<dbReference type="EMBL" id="CP014525">
    <property type="protein sequence ID" value="AMW34098.1"/>
    <property type="molecule type" value="Genomic_DNA"/>
</dbReference>
<sequence length="87" mass="9494">MGVPASTDSEPQGVAGGIENTQGGSGEVPKEYPMTPERAELIRQAKDILQAKQKMIESLPEPQRHKLALLAHLMLSIQSRQDKSEKS</sequence>
<feature type="compositionally biased region" description="Polar residues" evidence="1">
    <location>
        <begin position="1"/>
        <end position="10"/>
    </location>
</feature>
<proteinExistence type="predicted"/>
<evidence type="ECO:0000313" key="2">
    <source>
        <dbReference type="EMBL" id="AMW34098.1"/>
    </source>
</evidence>
<dbReference type="KEGG" id="hjo:AY555_01715"/>
<evidence type="ECO:0000256" key="1">
    <source>
        <dbReference type="SAM" id="MobiDB-lite"/>
    </source>
</evidence>
<gene>
    <name evidence="2" type="ORF">AY555_01715</name>
</gene>